<dbReference type="InterPro" id="IPR043429">
    <property type="entry name" value="ArtM/GltK/GlnP/TcyL/YhdX-like"/>
</dbReference>
<feature type="transmembrane region" description="Helical" evidence="7">
    <location>
        <begin position="215"/>
        <end position="243"/>
    </location>
</feature>
<evidence type="ECO:0000256" key="3">
    <source>
        <dbReference type="ARBA" id="ARBA00022692"/>
    </source>
</evidence>
<evidence type="ECO:0000256" key="4">
    <source>
        <dbReference type="ARBA" id="ARBA00022970"/>
    </source>
</evidence>
<evidence type="ECO:0000313" key="9">
    <source>
        <dbReference type="EMBL" id="MDM8275729.1"/>
    </source>
</evidence>
<feature type="transmembrane region" description="Helical" evidence="7">
    <location>
        <begin position="174"/>
        <end position="194"/>
    </location>
</feature>
<keyword evidence="5 7" id="KW-1133">Transmembrane helix</keyword>
<evidence type="ECO:0000256" key="2">
    <source>
        <dbReference type="ARBA" id="ARBA00010072"/>
    </source>
</evidence>
<dbReference type="InterPro" id="IPR035906">
    <property type="entry name" value="MetI-like_sf"/>
</dbReference>
<reference evidence="10" key="1">
    <citation type="submission" date="2023-06" db="EMBL/GenBank/DDBJ databases">
        <title>Identification and characterization of horizontal gene transfer across gut microbiota members of farm animals based on homology search.</title>
        <authorList>
            <person name="Zeman M."/>
            <person name="Kubasova T."/>
            <person name="Jahodarova E."/>
            <person name="Nykrynova M."/>
            <person name="Rychlik I."/>
        </authorList>
    </citation>
    <scope>NUCLEOTIDE SEQUENCE [LARGE SCALE GENOMIC DNA]</scope>
    <source>
        <strain evidence="10">154_Feed</strain>
    </source>
</reference>
<feature type="domain" description="ABC transmembrane type-1" evidence="8">
    <location>
        <begin position="168"/>
        <end position="379"/>
    </location>
</feature>
<evidence type="ECO:0000313" key="10">
    <source>
        <dbReference type="Proteomes" id="UP001529421"/>
    </source>
</evidence>
<comment type="subcellular location">
    <subcellularLocation>
        <location evidence="7">Cell membrane</location>
        <topology evidence="7">Multi-pass membrane protein</topology>
    </subcellularLocation>
    <subcellularLocation>
        <location evidence="1">Membrane</location>
        <topology evidence="1">Multi-pass membrane protein</topology>
    </subcellularLocation>
</comment>
<protein>
    <submittedName>
        <fullName evidence="9">Amino acid ABC transporter permease</fullName>
    </submittedName>
</protein>
<keyword evidence="4" id="KW-0029">Amino-acid transport</keyword>
<keyword evidence="7" id="KW-0813">Transport</keyword>
<proteinExistence type="inferred from homology"/>
<dbReference type="EMBL" id="JAUDDZ010000018">
    <property type="protein sequence ID" value="MDM8275729.1"/>
    <property type="molecule type" value="Genomic_DNA"/>
</dbReference>
<feature type="transmembrane region" description="Helical" evidence="7">
    <location>
        <begin position="334"/>
        <end position="355"/>
    </location>
</feature>
<feature type="transmembrane region" description="Helical" evidence="7">
    <location>
        <begin position="361"/>
        <end position="380"/>
    </location>
</feature>
<comment type="similarity">
    <text evidence="2">Belongs to the binding-protein-dependent transport system permease family. HisMQ subfamily.</text>
</comment>
<keyword evidence="3 7" id="KW-0812">Transmembrane</keyword>
<accession>A0ABT7VCX9</accession>
<dbReference type="Proteomes" id="UP001529421">
    <property type="component" value="Unassembled WGS sequence"/>
</dbReference>
<dbReference type="PANTHER" id="PTHR30614">
    <property type="entry name" value="MEMBRANE COMPONENT OF AMINO ACID ABC TRANSPORTER"/>
    <property type="match status" value="1"/>
</dbReference>
<feature type="transmembrane region" description="Helical" evidence="7">
    <location>
        <begin position="21"/>
        <end position="43"/>
    </location>
</feature>
<evidence type="ECO:0000256" key="7">
    <source>
        <dbReference type="RuleBase" id="RU363032"/>
    </source>
</evidence>
<keyword evidence="10" id="KW-1185">Reference proteome</keyword>
<evidence type="ECO:0000259" key="8">
    <source>
        <dbReference type="PROSITE" id="PS50928"/>
    </source>
</evidence>
<gene>
    <name evidence="9" type="ORF">QUW28_09535</name>
</gene>
<dbReference type="PROSITE" id="PS50928">
    <property type="entry name" value="ABC_TM1"/>
    <property type="match status" value="1"/>
</dbReference>
<evidence type="ECO:0000256" key="6">
    <source>
        <dbReference type="ARBA" id="ARBA00023136"/>
    </source>
</evidence>
<evidence type="ECO:0000256" key="5">
    <source>
        <dbReference type="ARBA" id="ARBA00022989"/>
    </source>
</evidence>
<feature type="transmembrane region" description="Helical" evidence="7">
    <location>
        <begin position="103"/>
        <end position="120"/>
    </location>
</feature>
<feature type="transmembrane region" description="Helical" evidence="7">
    <location>
        <begin position="63"/>
        <end position="83"/>
    </location>
</feature>
<sequence>MDSALTGKQDAPRRRGRLASFVLDDHRYVLLGTSAVAFLGMLLSSQPRPAMSFLAQAFTVEVVMYYLLVAWLVVSAIALVFKLAKWRTYAEVSPFTRPAVRRVLRYASYVVWAIVLVLVVDRVVMGVASAWSVAVAAASQENPRRPEPMLESMCYILYQGRQTFLTGFITTVELAVFGTVIAFFLALLLVFARIQTVDRPDNDFVRFWKKVGAGFAKAYSTVVRGTPMMVQAMVLYYGIFGLFRMTSLTTTQINGIWTTFLAGLVTITLNSTAYMMEVLRGGIESVDAGQLEAARSLGLSQWQAMRKVVFPQGIKYAIPGLSNELVINIKDSSVLSVIGTFDLMFATTTVAGIYYQQFQTALITTVVYLFLTMLASWLLGKFATRFDVKPGPVLGTSDQPIKVEE</sequence>
<feature type="transmembrane region" description="Helical" evidence="7">
    <location>
        <begin position="255"/>
        <end position="275"/>
    </location>
</feature>
<reference evidence="9 10" key="2">
    <citation type="submission" date="2023-06" db="EMBL/GenBank/DDBJ databases">
        <authorList>
            <person name="Zeman M."/>
            <person name="Kubasova T."/>
            <person name="Jahodarova E."/>
            <person name="Nykrynova M."/>
            <person name="Rychlik I."/>
        </authorList>
    </citation>
    <scope>NUCLEOTIDE SEQUENCE [LARGE SCALE GENOMIC DNA]</scope>
    <source>
        <strain evidence="9 10">154_Feed</strain>
    </source>
</reference>
<organism evidence="9 10">
    <name type="scientific">Enorma phocaeensis</name>
    <dbReference type="NCBI Taxonomy" id="1871019"/>
    <lineage>
        <taxon>Bacteria</taxon>
        <taxon>Bacillati</taxon>
        <taxon>Actinomycetota</taxon>
        <taxon>Coriobacteriia</taxon>
        <taxon>Coriobacteriales</taxon>
        <taxon>Coriobacteriaceae</taxon>
        <taxon>Enorma</taxon>
    </lineage>
</organism>
<comment type="caution">
    <text evidence="9">The sequence shown here is derived from an EMBL/GenBank/DDBJ whole genome shotgun (WGS) entry which is preliminary data.</text>
</comment>
<keyword evidence="6 7" id="KW-0472">Membrane</keyword>
<dbReference type="InterPro" id="IPR000515">
    <property type="entry name" value="MetI-like"/>
</dbReference>
<evidence type="ECO:0000256" key="1">
    <source>
        <dbReference type="ARBA" id="ARBA00004141"/>
    </source>
</evidence>
<dbReference type="CDD" id="cd06261">
    <property type="entry name" value="TM_PBP2"/>
    <property type="match status" value="1"/>
</dbReference>
<dbReference type="Gene3D" id="1.10.3720.10">
    <property type="entry name" value="MetI-like"/>
    <property type="match status" value="1"/>
</dbReference>
<dbReference type="RefSeq" id="WP_204673342.1">
    <property type="nucleotide sequence ID" value="NZ_JACJKQ010000018.1"/>
</dbReference>
<dbReference type="SUPFAM" id="SSF161098">
    <property type="entry name" value="MetI-like"/>
    <property type="match status" value="1"/>
</dbReference>
<dbReference type="PANTHER" id="PTHR30614:SF20">
    <property type="entry name" value="GLUTAMINE TRANSPORT SYSTEM PERMEASE PROTEIN GLNP"/>
    <property type="match status" value="1"/>
</dbReference>
<name>A0ABT7VCX9_9ACTN</name>
<dbReference type="Pfam" id="PF00528">
    <property type="entry name" value="BPD_transp_1"/>
    <property type="match status" value="1"/>
</dbReference>